<evidence type="ECO:0000256" key="1">
    <source>
        <dbReference type="ARBA" id="ARBA00010515"/>
    </source>
</evidence>
<dbReference type="InterPro" id="IPR033140">
    <property type="entry name" value="Lipase_GDXG_put_SER_AS"/>
</dbReference>
<dbReference type="PROSITE" id="PS01174">
    <property type="entry name" value="LIPASE_GDXG_SER"/>
    <property type="match status" value="1"/>
</dbReference>
<evidence type="ECO:0000256" key="3">
    <source>
        <dbReference type="PROSITE-ProRule" id="PRU10038"/>
    </source>
</evidence>
<evidence type="ECO:0000313" key="5">
    <source>
        <dbReference type="EMBL" id="APE38253.1"/>
    </source>
</evidence>
<comment type="similarity">
    <text evidence="1">Belongs to the 'GDXG' lipolytic enzyme family.</text>
</comment>
<gene>
    <name evidence="5" type="ORF">BOX37_11825</name>
</gene>
<name>A0A1J0W1V7_9NOCA</name>
<evidence type="ECO:0000313" key="6">
    <source>
        <dbReference type="Proteomes" id="UP000183810"/>
    </source>
</evidence>
<keyword evidence="6" id="KW-1185">Reference proteome</keyword>
<dbReference type="KEGG" id="nsl:BOX37_11825"/>
<dbReference type="GO" id="GO:0016787">
    <property type="term" value="F:hydrolase activity"/>
    <property type="evidence" value="ECO:0007669"/>
    <property type="project" value="UniProtKB-KW"/>
</dbReference>
<sequence>MLAALDDGFPDVASMPAADVRAAIRARRSTPQRLPDLREAREVTIAGPGGDLGLRVYRPHHVESPLPVIVFAHGGGFVFCDLDSHDEFCRSMAVGVGAVVVAVDYRLAPEHPGPAAHEDVLAALHWTAAHIGVHGGDPTRIALAGDSAGGNLAATVALAVRDRGGPPIAAQVLIYPVIDDDFDTESYRRFGTGHYNTTSAMRWYWQQYAPHGTDDVRLVPTRAATLTKLPPAVVITAELDPPCAAGDAYARRLAADGVPVRHRRYDGLFHGFLTIPTLTATLAARTEIWAMIRDVLDPATAGRRCGDPARSSVSPSADRR</sequence>
<accession>A0A1J0W1V7</accession>
<dbReference type="Gene3D" id="3.40.50.1820">
    <property type="entry name" value="alpha/beta hydrolase"/>
    <property type="match status" value="1"/>
</dbReference>
<dbReference type="InterPro" id="IPR050300">
    <property type="entry name" value="GDXG_lipolytic_enzyme"/>
</dbReference>
<dbReference type="AlphaFoldDB" id="A0A1J0W1V7"/>
<dbReference type="InterPro" id="IPR029058">
    <property type="entry name" value="AB_hydrolase_fold"/>
</dbReference>
<protein>
    <submittedName>
        <fullName evidence="5">Esterase</fullName>
    </submittedName>
</protein>
<organism evidence="5 6">
    <name type="scientific">Nocardia mangyaensis</name>
    <dbReference type="NCBI Taxonomy" id="2213200"/>
    <lineage>
        <taxon>Bacteria</taxon>
        <taxon>Bacillati</taxon>
        <taxon>Actinomycetota</taxon>
        <taxon>Actinomycetes</taxon>
        <taxon>Mycobacteriales</taxon>
        <taxon>Nocardiaceae</taxon>
        <taxon>Nocardia</taxon>
    </lineage>
</organism>
<dbReference type="PANTHER" id="PTHR48081:SF8">
    <property type="entry name" value="ALPHA_BETA HYDROLASE FOLD-3 DOMAIN-CONTAINING PROTEIN-RELATED"/>
    <property type="match status" value="1"/>
</dbReference>
<feature type="domain" description="Alpha/beta hydrolase fold-3" evidence="4">
    <location>
        <begin position="69"/>
        <end position="273"/>
    </location>
</feature>
<reference evidence="5" key="1">
    <citation type="submission" date="2016-11" db="EMBL/GenBank/DDBJ databases">
        <authorList>
            <person name="Jaros S."/>
            <person name="Januszkiewicz K."/>
            <person name="Wedrychowicz H."/>
        </authorList>
    </citation>
    <scope>NUCLEOTIDE SEQUENCE [LARGE SCALE GENOMIC DNA]</scope>
    <source>
        <strain evidence="5">Y48</strain>
    </source>
</reference>
<evidence type="ECO:0000256" key="2">
    <source>
        <dbReference type="ARBA" id="ARBA00022801"/>
    </source>
</evidence>
<dbReference type="InterPro" id="IPR013094">
    <property type="entry name" value="AB_hydrolase_3"/>
</dbReference>
<proteinExistence type="inferred from homology"/>
<evidence type="ECO:0000259" key="4">
    <source>
        <dbReference type="Pfam" id="PF07859"/>
    </source>
</evidence>
<dbReference type="SUPFAM" id="SSF53474">
    <property type="entry name" value="alpha/beta-Hydrolases"/>
    <property type="match status" value="1"/>
</dbReference>
<dbReference type="Proteomes" id="UP000183810">
    <property type="component" value="Chromosome"/>
</dbReference>
<dbReference type="Pfam" id="PF07859">
    <property type="entry name" value="Abhydrolase_3"/>
    <property type="match status" value="1"/>
</dbReference>
<dbReference type="EMBL" id="CP018082">
    <property type="protein sequence ID" value="APE38253.1"/>
    <property type="molecule type" value="Genomic_DNA"/>
</dbReference>
<keyword evidence="2" id="KW-0378">Hydrolase</keyword>
<dbReference type="PANTHER" id="PTHR48081">
    <property type="entry name" value="AB HYDROLASE SUPERFAMILY PROTEIN C4A8.06C"/>
    <property type="match status" value="1"/>
</dbReference>
<feature type="active site" evidence="3">
    <location>
        <position position="147"/>
    </location>
</feature>